<sequence>MFPFVKDCGSGSTQMELKQLKDDFRAFFKRLGLEKYYPNKLTQRSLLEINSASVSDEEVHSIQALPWAFLRKLLMANSNSRSLCVPGENKETDDMFAEQSCDATPNLLDLHTALFVCADSFLQQQIALKMSMCQFAIPFLLPPGVHDQSTLMLWALRGILKEWRPHSMSESKGFVEDSVVHAKIPLISFVRLSNCSLSKSQVLNQVLNKSQQHHDFFSHREMIGGSARRVISNGMVEICWSLPCGNNSIDVFPEPVAIANLRGDAFTFVTHFSFLTQVSTAVFVFLDSVDKNEQRLFDSLQGMKTNIFLVVNAQKNMSQNVKSSIKAAVDTLQLEKNHTIVKSQTVNMANFSNMISSAINKVLSENHRSSITEIESMKKIAQEFGLCIDECENRACESAEEKAEKIMKSIGVRQIVEYKKTRLPLQGENWKRLAQIEKEECRLQQPGGLTLEEYKVKLQKDKDDIWKKQSNYKLTETMDILIKALSNSDDIERAFFLRWLGLKLDMRSRKDMSNLRKEYSKCEQQKDRDGIVRIDQELLDCSLGIEHYMREMGQIYEVASFGSTKKSDRISSLPTLAAKMLLAGFPLELLDGDASNIPEKWVSDVLMELHRMVGQKSHLLVITVLGVQSTGKSTLLNTMFGVQFAVSSGRCTRGAFMIFLPVGKDLKEELLCDFVLLIDTEGLKSPALAQLEDSYEHDNELATFVIGLSDVTIINVAMENSTEMKDILQIAVHAFLRMKEVGKKTVCHFVHQNVAGVSAYDKNMTDRKKLLDQLNEMTVIAAEMEKQPNVKKFTDVLDYDVEKNNWYIPGLWHGTPPMAPVNTGYSVAVLDFKKKLLEMLKVRKDEQPSQIPEFLQWMSNLWKAVKFENFIFSFRNTLVAHAYDNLCREFSEWEWSFRRHILALFASAEVQISNTESSSVHEVVEALQNNSHKEIAVQTKEITDKLKDYYKRKDHNVHLVVKYKADFSNSIKSLEKEMKQDVKQRLFTAAEKRRNKEKVEEIQNKQAAMIECKVRQLLQNYKDRNDAVSDDDLMADFERMWNREVANITGLKEKDVPADVLKQLRASLGNRQVMEDLQNVKSLTQYGQEDFKAKKRHVNLGKKNEKTKHFLKTKSLKQDLQIVAVDVITSCSRMIEQFTQSKSDYQETFTKDVLDEIDEHLNKAGSKFNTKFEFDLKLHICGIASRKFLEMHRKYLTEHDPLNHVQKFKRQYLSDFIDLYRKRDQCQRKAQDFTQLCLKPAVTEYIDQSLGPDIIDAVLEYKSTEYSSRTLFQYTILKELLEKSNFSDFVEYSLHYENYVKDWIYNHIIKCFSKDISLQELKMKKLDRVVKKITNAIEASKLEANGSPLPNNAEGTTVLIKNLCKALSDVISISMSAVERVLFQNTSCCEPFTKSLYECIDDLKQQIAKEISESTDTTETLNNVPVKPQDELFKRVFGCGVQCPFCKTPCEAGGKEHQLHHAAVHRPKGLGTYRFLKTNILCEEICTSSVHGNGTFHNHETNYQPHPYKDYRKYYPDWHIAPDMSIEASDYWKYVLVTFNKQFAERYKALPAVYPDAWNGITKDQAFISLKQMFNIQ</sequence>
<dbReference type="InterPro" id="IPR052986">
    <property type="entry name" value="VLIG_GTPase"/>
</dbReference>
<dbReference type="GO" id="GO:0005525">
    <property type="term" value="F:GTP binding"/>
    <property type="evidence" value="ECO:0007669"/>
    <property type="project" value="InterPro"/>
</dbReference>
<dbReference type="OrthoDB" id="1597724at2759"/>
<dbReference type="KEGG" id="ipu:128633592"/>
<evidence type="ECO:0000259" key="2">
    <source>
        <dbReference type="PROSITE" id="PS51717"/>
    </source>
</evidence>
<gene>
    <name evidence="4 5" type="primary">LOC128633592</name>
</gene>
<evidence type="ECO:0000256" key="1">
    <source>
        <dbReference type="ARBA" id="ARBA00006828"/>
    </source>
</evidence>
<evidence type="ECO:0000313" key="5">
    <source>
        <dbReference type="RefSeq" id="XP_053538764.1"/>
    </source>
</evidence>
<dbReference type="PANTHER" id="PTHR14819:SF9">
    <property type="entry name" value="UP-REGULATOR OF CELL PROLIFERATION-LIKE"/>
    <property type="match status" value="1"/>
</dbReference>
<organism evidence="3 4">
    <name type="scientific">Ictalurus punctatus</name>
    <name type="common">Channel catfish</name>
    <name type="synonym">Silurus punctatus</name>
    <dbReference type="NCBI Taxonomy" id="7998"/>
    <lineage>
        <taxon>Eukaryota</taxon>
        <taxon>Metazoa</taxon>
        <taxon>Chordata</taxon>
        <taxon>Craniata</taxon>
        <taxon>Vertebrata</taxon>
        <taxon>Euteleostomi</taxon>
        <taxon>Actinopterygii</taxon>
        <taxon>Neopterygii</taxon>
        <taxon>Teleostei</taxon>
        <taxon>Ostariophysi</taxon>
        <taxon>Siluriformes</taxon>
        <taxon>Ictaluridae</taxon>
        <taxon>Ictalurus</taxon>
    </lineage>
</organism>
<dbReference type="Proteomes" id="UP000221080">
    <property type="component" value="Chromosome 9"/>
</dbReference>
<dbReference type="Pfam" id="PF25496">
    <property type="entry name" value="URGCP"/>
    <property type="match status" value="1"/>
</dbReference>
<feature type="domain" description="VLIG-type G" evidence="2">
    <location>
        <begin position="616"/>
        <end position="862"/>
    </location>
</feature>
<dbReference type="InterPro" id="IPR058641">
    <property type="entry name" value="GVIN1_dom"/>
</dbReference>
<dbReference type="PANTHER" id="PTHR14819">
    <property type="entry name" value="GTP-BINDING"/>
    <property type="match status" value="1"/>
</dbReference>
<protein>
    <submittedName>
        <fullName evidence="4 5">Up-regulator of cell proliferation isoform X1</fullName>
    </submittedName>
</protein>
<reference evidence="4 5" key="2">
    <citation type="submission" date="2025-04" db="UniProtKB">
        <authorList>
            <consortium name="RefSeq"/>
        </authorList>
    </citation>
    <scope>IDENTIFICATION</scope>
    <source>
        <tissue evidence="4 5">Blood</tissue>
    </source>
</reference>
<dbReference type="InterPro" id="IPR057365">
    <property type="entry name" value="URGCP"/>
</dbReference>
<evidence type="ECO:0000313" key="3">
    <source>
        <dbReference type="Proteomes" id="UP000221080"/>
    </source>
</evidence>
<proteinExistence type="inferred from homology"/>
<dbReference type="Pfam" id="PF25683">
    <property type="entry name" value="URGCP_GTPase"/>
    <property type="match status" value="1"/>
</dbReference>
<reference evidence="3" key="1">
    <citation type="journal article" date="2016" name="Nat. Commun.">
        <title>The channel catfish genome sequence provides insights into the evolution of scale formation in teleosts.</title>
        <authorList>
            <person name="Liu Z."/>
            <person name="Liu S."/>
            <person name="Yao J."/>
            <person name="Bao L."/>
            <person name="Zhang J."/>
            <person name="Li Y."/>
            <person name="Jiang C."/>
            <person name="Sun L."/>
            <person name="Wang R."/>
            <person name="Zhang Y."/>
            <person name="Zhou T."/>
            <person name="Zeng Q."/>
            <person name="Fu Q."/>
            <person name="Gao S."/>
            <person name="Li N."/>
            <person name="Koren S."/>
            <person name="Jiang Y."/>
            <person name="Zimin A."/>
            <person name="Xu P."/>
            <person name="Phillippy A.M."/>
            <person name="Geng X."/>
            <person name="Song L."/>
            <person name="Sun F."/>
            <person name="Li C."/>
            <person name="Wang X."/>
            <person name="Chen A."/>
            <person name="Jin Y."/>
            <person name="Yuan Z."/>
            <person name="Yang Y."/>
            <person name="Tan S."/>
            <person name="Peatman E."/>
            <person name="Lu J."/>
            <person name="Qin Z."/>
            <person name="Dunham R."/>
            <person name="Li Z."/>
            <person name="Sonstegard T."/>
            <person name="Feng J."/>
            <person name="Danzmann R.G."/>
            <person name="Schroeder S."/>
            <person name="Scheffler B."/>
            <person name="Duke M.V."/>
            <person name="Ballard L."/>
            <person name="Kucuktas H."/>
            <person name="Kaltenboeck L."/>
            <person name="Liu H."/>
            <person name="Armbruster J."/>
            <person name="Xie Y."/>
            <person name="Kirby M.L."/>
            <person name="Tian Y."/>
            <person name="Flanagan M.E."/>
            <person name="Mu W."/>
            <person name="Waldbieser G.C."/>
        </authorList>
    </citation>
    <scope>NUCLEOTIDE SEQUENCE [LARGE SCALE GENOMIC DNA]</scope>
    <source>
        <strain evidence="3">SDA103</strain>
    </source>
</reference>
<dbReference type="InterPro" id="IPR027417">
    <property type="entry name" value="P-loop_NTPase"/>
</dbReference>
<dbReference type="RefSeq" id="XP_053538763.1">
    <property type="nucleotide sequence ID" value="XM_053682788.1"/>
</dbReference>
<comment type="similarity">
    <text evidence="1">Belongs to the TRAFAC class dynamin-like GTPase superfamily. Very large inducible GTPase (VLIG) family.</text>
</comment>
<dbReference type="GeneID" id="128633592"/>
<dbReference type="RefSeq" id="XP_053538764.1">
    <property type="nucleotide sequence ID" value="XM_053682789.1"/>
</dbReference>
<dbReference type="InterPro" id="IPR030383">
    <property type="entry name" value="G_VLIG_dom"/>
</dbReference>
<dbReference type="SUPFAM" id="SSF52540">
    <property type="entry name" value="P-loop containing nucleoside triphosphate hydrolases"/>
    <property type="match status" value="1"/>
</dbReference>
<dbReference type="Pfam" id="PF25974">
    <property type="entry name" value="URGCP_9th"/>
    <property type="match status" value="1"/>
</dbReference>
<name>A0A9F7RNK0_ICTPU</name>
<dbReference type="PROSITE" id="PS51717">
    <property type="entry name" value="G_VLIG"/>
    <property type="match status" value="1"/>
</dbReference>
<keyword evidence="3" id="KW-1185">Reference proteome</keyword>
<accession>A0A9F7RNK0</accession>
<dbReference type="Gene3D" id="3.40.50.300">
    <property type="entry name" value="P-loop containing nucleotide triphosphate hydrolases"/>
    <property type="match status" value="1"/>
</dbReference>
<evidence type="ECO:0000313" key="4">
    <source>
        <dbReference type="RefSeq" id="XP_053538763.1"/>
    </source>
</evidence>